<dbReference type="SUPFAM" id="SSF54001">
    <property type="entry name" value="Cysteine proteinases"/>
    <property type="match status" value="1"/>
</dbReference>
<dbReference type="GO" id="GO:0008234">
    <property type="term" value="F:cysteine-type peptidase activity"/>
    <property type="evidence" value="ECO:0007669"/>
    <property type="project" value="UniProtKB-KW"/>
</dbReference>
<feature type="region of interest" description="Disordered" evidence="5">
    <location>
        <begin position="25"/>
        <end position="242"/>
    </location>
</feature>
<proteinExistence type="inferred from homology"/>
<evidence type="ECO:0000256" key="4">
    <source>
        <dbReference type="ARBA" id="ARBA00022807"/>
    </source>
</evidence>
<feature type="compositionally biased region" description="Basic and acidic residues" evidence="5">
    <location>
        <begin position="57"/>
        <end position="111"/>
    </location>
</feature>
<dbReference type="PANTHER" id="PTHR47053">
    <property type="entry name" value="MUREIN DD-ENDOPEPTIDASE MEPH-RELATED"/>
    <property type="match status" value="1"/>
</dbReference>
<dbReference type="Pfam" id="PF00877">
    <property type="entry name" value="NLPC_P60"/>
    <property type="match status" value="1"/>
</dbReference>
<evidence type="ECO:0000256" key="5">
    <source>
        <dbReference type="SAM" id="MobiDB-lite"/>
    </source>
</evidence>
<dbReference type="Gene3D" id="3.90.1720.10">
    <property type="entry name" value="endopeptidase domain like (from Nostoc punctiforme)"/>
    <property type="match status" value="1"/>
</dbReference>
<protein>
    <submittedName>
        <fullName evidence="8">Probable endopeptidase Spr</fullName>
        <ecNumber evidence="8">3.4.-.-</ecNumber>
    </submittedName>
</protein>
<dbReference type="InterPro" id="IPR038765">
    <property type="entry name" value="Papain-like_cys_pep_sf"/>
</dbReference>
<dbReference type="InterPro" id="IPR051202">
    <property type="entry name" value="Peptidase_C40"/>
</dbReference>
<organism evidence="8 9">
    <name type="scientific">Kingella potus</name>
    <dbReference type="NCBI Taxonomy" id="265175"/>
    <lineage>
        <taxon>Bacteria</taxon>
        <taxon>Pseudomonadati</taxon>
        <taxon>Pseudomonadota</taxon>
        <taxon>Betaproteobacteria</taxon>
        <taxon>Neisseriales</taxon>
        <taxon>Neisseriaceae</taxon>
        <taxon>Kingella</taxon>
    </lineage>
</organism>
<evidence type="ECO:0000259" key="7">
    <source>
        <dbReference type="PROSITE" id="PS51935"/>
    </source>
</evidence>
<feature type="compositionally biased region" description="Basic and acidic residues" evidence="5">
    <location>
        <begin position="228"/>
        <end position="242"/>
    </location>
</feature>
<keyword evidence="9" id="KW-1185">Reference proteome</keyword>
<evidence type="ECO:0000313" key="8">
    <source>
        <dbReference type="EMBL" id="STR02464.1"/>
    </source>
</evidence>
<evidence type="ECO:0000313" key="9">
    <source>
        <dbReference type="Proteomes" id="UP000254293"/>
    </source>
</evidence>
<feature type="chain" id="PRO_5016796300" evidence="6">
    <location>
        <begin position="27"/>
        <end position="374"/>
    </location>
</feature>
<sequence>MNYLKKFFLHVFAACSLLAAALPAQAANKKAEQKTAAKKEAPKAKKDSASAKKQPAAKKEAAAKESAKGKKESVKGKKENSKVGKKQQSDKPADRKAAGRDKKDNAKDKNGKNKKNQSKSKKDTAKNKKDSAKSSKDAAKGKSKDKTAAKKEAAKPAQKKEPARPRTDTRSRPETQFPRSETQLPRPSASETPKSADGYDEDAMQALVGRQAEKERQAQAKPAPAPKAAEERRRSGTPIGRREADELIGSAMGLLGVSYRFGGTSVSTGFDCSGFMQHIFRKTMQINLPRTAAQQAGMGSPVARSELQPGDMVFFRTSRGRISHVGLYIGGNRFIHAPRTGKSIEITSLSNKYWNGRYALARRVKRYDSGRFTN</sequence>
<evidence type="ECO:0000256" key="3">
    <source>
        <dbReference type="ARBA" id="ARBA00022801"/>
    </source>
</evidence>
<dbReference type="AlphaFoldDB" id="A0A377R2K5"/>
<keyword evidence="6" id="KW-0732">Signal</keyword>
<comment type="similarity">
    <text evidence="1">Belongs to the peptidase C40 family.</text>
</comment>
<dbReference type="EC" id="3.4.-.-" evidence="8"/>
<evidence type="ECO:0000256" key="2">
    <source>
        <dbReference type="ARBA" id="ARBA00022670"/>
    </source>
</evidence>
<dbReference type="EMBL" id="UGJJ01000002">
    <property type="protein sequence ID" value="STR02464.1"/>
    <property type="molecule type" value="Genomic_DNA"/>
</dbReference>
<dbReference type="Proteomes" id="UP000254293">
    <property type="component" value="Unassembled WGS sequence"/>
</dbReference>
<keyword evidence="4" id="KW-0788">Thiol protease</keyword>
<dbReference type="InterPro" id="IPR000064">
    <property type="entry name" value="NLP_P60_dom"/>
</dbReference>
<accession>A0A377R2K5</accession>
<dbReference type="GO" id="GO:0006508">
    <property type="term" value="P:proteolysis"/>
    <property type="evidence" value="ECO:0007669"/>
    <property type="project" value="UniProtKB-KW"/>
</dbReference>
<dbReference type="PANTHER" id="PTHR47053:SF1">
    <property type="entry name" value="MUREIN DD-ENDOPEPTIDASE MEPH-RELATED"/>
    <property type="match status" value="1"/>
</dbReference>
<feature type="domain" description="NlpC/P60" evidence="7">
    <location>
        <begin position="241"/>
        <end position="365"/>
    </location>
</feature>
<feature type="compositionally biased region" description="Polar residues" evidence="5">
    <location>
        <begin position="177"/>
        <end position="193"/>
    </location>
</feature>
<keyword evidence="2" id="KW-0645">Protease</keyword>
<gene>
    <name evidence="8" type="primary">spr_1</name>
    <name evidence="8" type="ORF">NCTC13336_01340</name>
</gene>
<dbReference type="PROSITE" id="PS51935">
    <property type="entry name" value="NLPC_P60"/>
    <property type="match status" value="1"/>
</dbReference>
<evidence type="ECO:0000256" key="1">
    <source>
        <dbReference type="ARBA" id="ARBA00007074"/>
    </source>
</evidence>
<name>A0A377R2K5_9NEIS</name>
<feature type="compositionally biased region" description="Basic and acidic residues" evidence="5">
    <location>
        <begin position="29"/>
        <end position="50"/>
    </location>
</feature>
<feature type="compositionally biased region" description="Basic and acidic residues" evidence="5">
    <location>
        <begin position="120"/>
        <end position="173"/>
    </location>
</feature>
<feature type="signal peptide" evidence="6">
    <location>
        <begin position="1"/>
        <end position="26"/>
    </location>
</feature>
<reference evidence="8 9" key="1">
    <citation type="submission" date="2018-06" db="EMBL/GenBank/DDBJ databases">
        <authorList>
            <consortium name="Pathogen Informatics"/>
            <person name="Doyle S."/>
        </authorList>
    </citation>
    <scope>NUCLEOTIDE SEQUENCE [LARGE SCALE GENOMIC DNA]</scope>
    <source>
        <strain evidence="8 9">NCTC13336</strain>
    </source>
</reference>
<evidence type="ECO:0000256" key="6">
    <source>
        <dbReference type="SAM" id="SignalP"/>
    </source>
</evidence>
<keyword evidence="3 8" id="KW-0378">Hydrolase</keyword>